<gene>
    <name evidence="5" type="ORF">KY465_06740</name>
</gene>
<protein>
    <submittedName>
        <fullName evidence="5">Methyltransferase</fullName>
    </submittedName>
</protein>
<dbReference type="Proteomes" id="UP001430804">
    <property type="component" value="Unassembled WGS sequence"/>
</dbReference>
<dbReference type="PANTHER" id="PTHR47739">
    <property type="entry name" value="TRNA1(VAL) (ADENINE(37)-N6)-METHYLTRANSFERASE"/>
    <property type="match status" value="1"/>
</dbReference>
<dbReference type="PANTHER" id="PTHR47739:SF1">
    <property type="entry name" value="TRNA1(VAL) (ADENINE(37)-N6)-METHYLTRANSFERASE"/>
    <property type="match status" value="1"/>
</dbReference>
<evidence type="ECO:0000256" key="3">
    <source>
        <dbReference type="SAM" id="MobiDB-lite"/>
    </source>
</evidence>
<organism evidence="5 6">
    <name type="scientific">Pseudohoeflea coraliihabitans</name>
    <dbReference type="NCBI Taxonomy" id="2860393"/>
    <lineage>
        <taxon>Bacteria</taxon>
        <taxon>Pseudomonadati</taxon>
        <taxon>Pseudomonadota</taxon>
        <taxon>Alphaproteobacteria</taxon>
        <taxon>Hyphomicrobiales</taxon>
        <taxon>Rhizobiaceae</taxon>
        <taxon>Pseudohoeflea</taxon>
    </lineage>
</organism>
<reference evidence="5" key="1">
    <citation type="submission" date="2021-07" db="EMBL/GenBank/DDBJ databases">
        <title>Pseudohoeflea marina sp. nov. a polyhydroxyalcanoate-producing bacterium.</title>
        <authorList>
            <person name="Zheng W."/>
            <person name="Yu S."/>
            <person name="Huang Y."/>
        </authorList>
    </citation>
    <scope>NUCLEOTIDE SEQUENCE</scope>
    <source>
        <strain evidence="5">DP4N28-3</strain>
    </source>
</reference>
<sequence length="307" mass="32260">MGAPSAEQAKPPAPPIAPVVETAGAAGADVECTIDAFHYGHFYLVQPKKGGHRAGMDAMLLAATIPGDATGHVADLGAGAGAAGLAVAARVPKVAVTLVERSPAMLHYARRTLALEQNAWATGRVDIVGADVTVAGNARRAAGLQDEAYRWVILNPPYNEPDDRRTPNALKAEAHAMTGPTLFDSWLRTAGAILQPGGQVSLIARPSSLGAILDALAGRFGATEVTPVHPRVDDEAMRILVTAIKQSRARLTLCPPLVLHDGPGHAFAPYVDALNNGRAALPRRRPAPPCRSQRPTERSTERPSRKP</sequence>
<evidence type="ECO:0000313" key="6">
    <source>
        <dbReference type="Proteomes" id="UP001430804"/>
    </source>
</evidence>
<dbReference type="EMBL" id="JAHWQX010000002">
    <property type="protein sequence ID" value="MBW3096971.1"/>
    <property type="molecule type" value="Genomic_DNA"/>
</dbReference>
<evidence type="ECO:0000313" key="5">
    <source>
        <dbReference type="EMBL" id="MBW3096971.1"/>
    </source>
</evidence>
<evidence type="ECO:0000259" key="4">
    <source>
        <dbReference type="Pfam" id="PF05175"/>
    </source>
</evidence>
<feature type="domain" description="Methyltransferase small" evidence="4">
    <location>
        <begin position="59"/>
        <end position="205"/>
    </location>
</feature>
<dbReference type="Pfam" id="PF05175">
    <property type="entry name" value="MTS"/>
    <property type="match status" value="1"/>
</dbReference>
<accession>A0ABS6WLX9</accession>
<proteinExistence type="predicted"/>
<dbReference type="InterPro" id="IPR007848">
    <property type="entry name" value="Small_mtfrase_dom"/>
</dbReference>
<keyword evidence="1 5" id="KW-0808">Transferase</keyword>
<dbReference type="GO" id="GO:0008168">
    <property type="term" value="F:methyltransferase activity"/>
    <property type="evidence" value="ECO:0007669"/>
    <property type="project" value="UniProtKB-KW"/>
</dbReference>
<keyword evidence="6" id="KW-1185">Reference proteome</keyword>
<keyword evidence="1 5" id="KW-0489">Methyltransferase</keyword>
<keyword evidence="2" id="KW-0949">S-adenosyl-L-methionine</keyword>
<comment type="caution">
    <text evidence="5">The sequence shown here is derived from an EMBL/GenBank/DDBJ whole genome shotgun (WGS) entry which is preliminary data.</text>
</comment>
<feature type="compositionally biased region" description="Basic and acidic residues" evidence="3">
    <location>
        <begin position="294"/>
        <end position="307"/>
    </location>
</feature>
<evidence type="ECO:0000256" key="2">
    <source>
        <dbReference type="ARBA" id="ARBA00022691"/>
    </source>
</evidence>
<dbReference type="GO" id="GO:0032259">
    <property type="term" value="P:methylation"/>
    <property type="evidence" value="ECO:0007669"/>
    <property type="project" value="UniProtKB-KW"/>
</dbReference>
<feature type="region of interest" description="Disordered" evidence="3">
    <location>
        <begin position="278"/>
        <end position="307"/>
    </location>
</feature>
<name>A0ABS6WLX9_9HYPH</name>
<dbReference type="InterPro" id="IPR050210">
    <property type="entry name" value="tRNA_Adenine-N(6)_MTase"/>
</dbReference>
<evidence type="ECO:0000256" key="1">
    <source>
        <dbReference type="ARBA" id="ARBA00022603"/>
    </source>
</evidence>